<dbReference type="InterPro" id="IPR011990">
    <property type="entry name" value="TPR-like_helical_dom_sf"/>
</dbReference>
<evidence type="ECO:0000313" key="1">
    <source>
        <dbReference type="EMBL" id="GGN97871.1"/>
    </source>
</evidence>
<reference evidence="2" key="1">
    <citation type="journal article" date="2019" name="Int. J. Syst. Evol. Microbiol.">
        <title>The Global Catalogue of Microorganisms (GCM) 10K type strain sequencing project: providing services to taxonomists for standard genome sequencing and annotation.</title>
        <authorList>
            <consortium name="The Broad Institute Genomics Platform"/>
            <consortium name="The Broad Institute Genome Sequencing Center for Infectious Disease"/>
            <person name="Wu L."/>
            <person name="Ma J."/>
        </authorList>
    </citation>
    <scope>NUCLEOTIDE SEQUENCE [LARGE SCALE GENOMIC DNA]</scope>
    <source>
        <strain evidence="2">CGMCC 4.7329</strain>
    </source>
</reference>
<name>A0ABQ2L2G4_9NOCA</name>
<sequence>MSAVKQKPDGAKRSLSAEPRLAQGCAAGRLWSRHWHNDLLGWLHLQRGELTDYETWWCKAADTNDPNAMINFGYLLELRGALFEAETWYRRVADADTRAIAEEKRCSVFDSGTPGACCPDRPVCVKKHGFSQWLGRLLRGLSLYTEYAAMRKATAASVETAVA</sequence>
<dbReference type="RefSeq" id="WP_229740307.1">
    <property type="nucleotide sequence ID" value="NZ_BMNE01000011.1"/>
</dbReference>
<organism evidence="1 2">
    <name type="scientific">Nocardia rhizosphaerihabitans</name>
    <dbReference type="NCBI Taxonomy" id="1691570"/>
    <lineage>
        <taxon>Bacteria</taxon>
        <taxon>Bacillati</taxon>
        <taxon>Actinomycetota</taxon>
        <taxon>Actinomycetes</taxon>
        <taxon>Mycobacteriales</taxon>
        <taxon>Nocardiaceae</taxon>
        <taxon>Nocardia</taxon>
    </lineage>
</organism>
<keyword evidence="2" id="KW-1185">Reference proteome</keyword>
<gene>
    <name evidence="1" type="ORF">GCM10011610_64310</name>
</gene>
<dbReference type="Proteomes" id="UP000658127">
    <property type="component" value="Unassembled WGS sequence"/>
</dbReference>
<evidence type="ECO:0000313" key="2">
    <source>
        <dbReference type="Proteomes" id="UP000658127"/>
    </source>
</evidence>
<dbReference type="SUPFAM" id="SSF81901">
    <property type="entry name" value="HCP-like"/>
    <property type="match status" value="1"/>
</dbReference>
<evidence type="ECO:0008006" key="3">
    <source>
        <dbReference type="Google" id="ProtNLM"/>
    </source>
</evidence>
<comment type="caution">
    <text evidence="1">The sequence shown here is derived from an EMBL/GenBank/DDBJ whole genome shotgun (WGS) entry which is preliminary data.</text>
</comment>
<dbReference type="EMBL" id="BMNE01000011">
    <property type="protein sequence ID" value="GGN97871.1"/>
    <property type="molecule type" value="Genomic_DNA"/>
</dbReference>
<proteinExistence type="predicted"/>
<accession>A0ABQ2L2G4</accession>
<protein>
    <recommendedName>
        <fullName evidence="3">Tetratricopeptide repeat protein</fullName>
    </recommendedName>
</protein>
<dbReference type="Gene3D" id="1.25.40.10">
    <property type="entry name" value="Tetratricopeptide repeat domain"/>
    <property type="match status" value="1"/>
</dbReference>